<protein>
    <submittedName>
        <fullName evidence="1">Uncharacterized protein</fullName>
    </submittedName>
</protein>
<organism evidence="1 2">
    <name type="scientific">Hallella mizrahii</name>
    <dbReference type="NCBI Taxonomy" id="2606637"/>
    <lineage>
        <taxon>Bacteria</taxon>
        <taxon>Pseudomonadati</taxon>
        <taxon>Bacteroidota</taxon>
        <taxon>Bacteroidia</taxon>
        <taxon>Bacteroidales</taxon>
        <taxon>Prevotellaceae</taxon>
        <taxon>Hallella</taxon>
    </lineage>
</organism>
<keyword evidence="2" id="KW-1185">Reference proteome</keyword>
<name>A0A7K0KJK4_9BACT</name>
<dbReference type="Proteomes" id="UP000438914">
    <property type="component" value="Unassembled WGS sequence"/>
</dbReference>
<proteinExistence type="predicted"/>
<evidence type="ECO:0000313" key="2">
    <source>
        <dbReference type="Proteomes" id="UP000438914"/>
    </source>
</evidence>
<dbReference type="EMBL" id="VUNG01000076">
    <property type="protein sequence ID" value="MST86022.1"/>
    <property type="molecule type" value="Genomic_DNA"/>
</dbReference>
<sequence>MMQASFEGKSVWKAGALSLLSSGASYGIGELFKGAAATFGNELLRAGAHGLASGVVSALDGGNFASAFVSGAAASGIGSYAKTIKGLETWQMVSSTAAMGGVVAWATGGDFLQGAMQGMNIGFLNHAMHDDPPSVSTQQEDQNLQNMLPEVVVIGKAPAYVVKFANPIFAQRVSLYSISVIKISMAEAGVHSVTISSTARTPEEQVNAMYNNLKNKQTCNYAPAGRAVVSRYPDKQEMLKEVYRQGPSKVSKHCADFRQLNVIDIAPSSVSNKAAFHRALLNNSKISRVLDPWTPSKDPVFHIEIPQH</sequence>
<reference evidence="1 2" key="1">
    <citation type="submission" date="2019-08" db="EMBL/GenBank/DDBJ databases">
        <title>In-depth cultivation of the pig gut microbiome towards novel bacterial diversity and tailored functional studies.</title>
        <authorList>
            <person name="Wylensek D."/>
            <person name="Hitch T.C.A."/>
            <person name="Clavel T."/>
        </authorList>
    </citation>
    <scope>NUCLEOTIDE SEQUENCE [LARGE SCALE GENOMIC DNA]</scope>
    <source>
        <strain evidence="1 2">LKV-178-WT-2A</strain>
    </source>
</reference>
<evidence type="ECO:0000313" key="1">
    <source>
        <dbReference type="EMBL" id="MST86022.1"/>
    </source>
</evidence>
<dbReference type="AlphaFoldDB" id="A0A7K0KJK4"/>
<gene>
    <name evidence="1" type="ORF">FYJ73_15345</name>
</gene>
<accession>A0A7K0KJK4</accession>
<comment type="caution">
    <text evidence="1">The sequence shown here is derived from an EMBL/GenBank/DDBJ whole genome shotgun (WGS) entry which is preliminary data.</text>
</comment>